<reference evidence="1 2" key="1">
    <citation type="submission" date="2018-08" db="EMBL/GenBank/DDBJ databases">
        <authorList>
            <person name="Khan S.A."/>
            <person name="Jeon C.O."/>
            <person name="Chun B.H."/>
            <person name="Jeong S.E."/>
        </authorList>
    </citation>
    <scope>NUCLEOTIDE SEQUENCE [LARGE SCALE GENOMIC DNA]</scope>
    <source>
        <strain evidence="1 2">S-16</strain>
    </source>
</reference>
<reference evidence="1 2" key="2">
    <citation type="submission" date="2018-12" db="EMBL/GenBank/DDBJ databases">
        <title>Rhizobacter gummiphilus sp. nov., a rubber-degrading bacterium isolated from the soil of a botanical garden in Japan.</title>
        <authorList>
            <person name="Shunsuke S.S."/>
        </authorList>
    </citation>
    <scope>NUCLEOTIDE SEQUENCE [LARGE SCALE GENOMIC DNA]</scope>
    <source>
        <strain evidence="1 2">S-16</strain>
    </source>
</reference>
<dbReference type="AlphaFoldDB" id="A0A3N7HIN8"/>
<dbReference type="Proteomes" id="UP000267464">
    <property type="component" value="Unassembled WGS sequence"/>
</dbReference>
<dbReference type="PANTHER" id="PTHR34071">
    <property type="entry name" value="5-NITROIMIDAZOLE ANTIBIOTICS RESISTANCE PROTEIN, NIMA-FAMILY-RELATED PROTEIN-RELATED"/>
    <property type="match status" value="1"/>
</dbReference>
<protein>
    <submittedName>
        <fullName evidence="1">Pyridoxamine 5'-phosphate oxidase family protein</fullName>
    </submittedName>
</protein>
<dbReference type="SUPFAM" id="SSF50475">
    <property type="entry name" value="FMN-binding split barrel"/>
    <property type="match status" value="1"/>
</dbReference>
<dbReference type="OrthoDB" id="116031at2"/>
<gene>
    <name evidence="1" type="ORF">DZC73_28080</name>
</gene>
<organism evidence="1 2">
    <name type="scientific">Piscinibacter terrae</name>
    <dbReference type="NCBI Taxonomy" id="2496871"/>
    <lineage>
        <taxon>Bacteria</taxon>
        <taxon>Pseudomonadati</taxon>
        <taxon>Pseudomonadota</taxon>
        <taxon>Betaproteobacteria</taxon>
        <taxon>Burkholderiales</taxon>
        <taxon>Sphaerotilaceae</taxon>
        <taxon>Piscinibacter</taxon>
    </lineage>
</organism>
<proteinExistence type="predicted"/>
<dbReference type="RefSeq" id="WP_124543724.1">
    <property type="nucleotide sequence ID" value="NZ_QUSW01000011.1"/>
</dbReference>
<accession>A0A3N7HIN8</accession>
<dbReference type="EMBL" id="QUSW01000011">
    <property type="protein sequence ID" value="RQP21353.1"/>
    <property type="molecule type" value="Genomic_DNA"/>
</dbReference>
<dbReference type="InterPro" id="IPR024747">
    <property type="entry name" value="Pyridox_Oxase-rel"/>
</dbReference>
<sequence>MSQNLPPSDRSRVRRVADRGRYDHETVHSIVDAAYLCHVAFADEHGVHCIPTACWREGEYLYIHGSNGSRMLKALTGQGACVTITHLDGLVLARSAFHHSMNYRSVVVHGRFEVVPAEHKAESMNRFMDHIAEGRRHEARPGDANELAATTLLRIPLAESSAKIRTGGPKDDAADMSREVWAGVLPLTMVGGSPQPDGAERPVPDYVQQWAGGVAKAARVPIA</sequence>
<dbReference type="PANTHER" id="PTHR34071:SF2">
    <property type="entry name" value="FLAVIN-NUCLEOTIDE-BINDING PROTEIN"/>
    <property type="match status" value="1"/>
</dbReference>
<dbReference type="Gene3D" id="2.30.110.10">
    <property type="entry name" value="Electron Transport, Fmn-binding Protein, Chain A"/>
    <property type="match status" value="1"/>
</dbReference>
<comment type="caution">
    <text evidence="1">The sequence shown here is derived from an EMBL/GenBank/DDBJ whole genome shotgun (WGS) entry which is preliminary data.</text>
</comment>
<dbReference type="InterPro" id="IPR012349">
    <property type="entry name" value="Split_barrel_FMN-bd"/>
</dbReference>
<evidence type="ECO:0000313" key="2">
    <source>
        <dbReference type="Proteomes" id="UP000267464"/>
    </source>
</evidence>
<keyword evidence="2" id="KW-1185">Reference proteome</keyword>
<dbReference type="Pfam" id="PF12900">
    <property type="entry name" value="Pyridox_ox_2"/>
    <property type="match status" value="1"/>
</dbReference>
<name>A0A3N7HIN8_9BURK</name>
<evidence type="ECO:0000313" key="1">
    <source>
        <dbReference type="EMBL" id="RQP21353.1"/>
    </source>
</evidence>